<feature type="compositionally biased region" description="Basic and acidic residues" evidence="1">
    <location>
        <begin position="340"/>
        <end position="368"/>
    </location>
</feature>
<keyword evidence="3" id="KW-1185">Reference proteome</keyword>
<evidence type="ECO:0000313" key="3">
    <source>
        <dbReference type="Proteomes" id="UP000031575"/>
    </source>
</evidence>
<dbReference type="VEuPathDB" id="FungiDB:SPBR_05770"/>
<proteinExistence type="predicted"/>
<accession>A0A0C2F5U5</accession>
<dbReference type="EMBL" id="AWTV01000004">
    <property type="protein sequence ID" value="KIH94279.1"/>
    <property type="molecule type" value="Genomic_DNA"/>
</dbReference>
<sequence>MPCFRGIEISLVAASDNSVFPEFPHPDGSSVRFGGLQSSRCSSAVFLSPRRCKPTDGHLSDEGQVHADPKISVYIPSAPDTNFYFRYVVNRAPVGHKYLFFQITISGRHVVSWGLDLAETMVGAAHQALFQPSTYYQHNDNGVIMTEYGIESRCFRFVTCGSAAASIANDGGLIQVKVFRARSRHRRAPQPDAYRGNYKYGVALISNGLLENPQMANFYDYHLIDAVDAPYATFQFHYRSWENLRLLQLAPSEKPPELLCASPAKTTDEELDSAGFDFSNNARGWAGNRLGASSDRDYVSTPGPSNFEVGKPAGQRKERPLPELPTASNHATGTGTLQEPKTKTEAEDDRKSFGSSSEDTHQAEEHRTQRVRKASGAPKGSGTSGIPVADSLEGSVESEGGLLADTMDFGSAIKLETIFFGKATEKDSPNIVRKTDLRADEYGGPAFEMTKEDKDHKENKALQEITVPALERLAFSPLKPLPKTIFVAPFTDSLRKREMAPLPESPTRHRSRRVSHDPSLISPRGSGSKQKRVHGGSLDSRCQPLFDEESLGAR</sequence>
<dbReference type="GeneID" id="63678954"/>
<feature type="region of interest" description="Disordered" evidence="1">
    <location>
        <begin position="497"/>
        <end position="554"/>
    </location>
</feature>
<organism evidence="2 3">
    <name type="scientific">Sporothrix brasiliensis 5110</name>
    <dbReference type="NCBI Taxonomy" id="1398154"/>
    <lineage>
        <taxon>Eukaryota</taxon>
        <taxon>Fungi</taxon>
        <taxon>Dikarya</taxon>
        <taxon>Ascomycota</taxon>
        <taxon>Pezizomycotina</taxon>
        <taxon>Sordariomycetes</taxon>
        <taxon>Sordariomycetidae</taxon>
        <taxon>Ophiostomatales</taxon>
        <taxon>Ophiostomataceae</taxon>
        <taxon>Sporothrix</taxon>
    </lineage>
</organism>
<dbReference type="AlphaFoldDB" id="A0A0C2F5U5"/>
<reference evidence="2 3" key="1">
    <citation type="journal article" date="2014" name="BMC Genomics">
        <title>Comparative genomics of the major fungal agents of human and animal Sporotrichosis: Sporothrix schenckii and Sporothrix brasiliensis.</title>
        <authorList>
            <person name="Teixeira M.M."/>
            <person name="de Almeida L.G."/>
            <person name="Kubitschek-Barreira P."/>
            <person name="Alves F.L."/>
            <person name="Kioshima E.S."/>
            <person name="Abadio A.K."/>
            <person name="Fernandes L."/>
            <person name="Derengowski L.S."/>
            <person name="Ferreira K.S."/>
            <person name="Souza R.C."/>
            <person name="Ruiz J.C."/>
            <person name="de Andrade N.C."/>
            <person name="Paes H.C."/>
            <person name="Nicola A.M."/>
            <person name="Albuquerque P."/>
            <person name="Gerber A.L."/>
            <person name="Martins V.P."/>
            <person name="Peconick L.D."/>
            <person name="Neto A.V."/>
            <person name="Chaucanez C.B."/>
            <person name="Silva P.A."/>
            <person name="Cunha O.L."/>
            <person name="de Oliveira F.F."/>
            <person name="dos Santos T.C."/>
            <person name="Barros A.L."/>
            <person name="Soares M.A."/>
            <person name="de Oliveira L.M."/>
            <person name="Marini M.M."/>
            <person name="Villalobos-Duno H."/>
            <person name="Cunha M.M."/>
            <person name="de Hoog S."/>
            <person name="da Silveira J.F."/>
            <person name="Henrissat B."/>
            <person name="Nino-Vega G.A."/>
            <person name="Cisalpino P.S."/>
            <person name="Mora-Montes H.M."/>
            <person name="Almeida S.R."/>
            <person name="Stajich J.E."/>
            <person name="Lopes-Bezerra L.M."/>
            <person name="Vasconcelos A.T."/>
            <person name="Felipe M.S."/>
        </authorList>
    </citation>
    <scope>NUCLEOTIDE SEQUENCE [LARGE SCALE GENOMIC DNA]</scope>
    <source>
        <strain evidence="2 3">5110</strain>
    </source>
</reference>
<feature type="region of interest" description="Disordered" evidence="1">
    <location>
        <begin position="295"/>
        <end position="397"/>
    </location>
</feature>
<dbReference type="Proteomes" id="UP000031575">
    <property type="component" value="Unassembled WGS sequence"/>
</dbReference>
<comment type="caution">
    <text evidence="2">The sequence shown here is derived from an EMBL/GenBank/DDBJ whole genome shotgun (WGS) entry which is preliminary data.</text>
</comment>
<dbReference type="RefSeq" id="XP_040622289.1">
    <property type="nucleotide sequence ID" value="XM_040764033.1"/>
</dbReference>
<feature type="compositionally biased region" description="Polar residues" evidence="1">
    <location>
        <begin position="326"/>
        <end position="339"/>
    </location>
</feature>
<dbReference type="OrthoDB" id="436496at2759"/>
<evidence type="ECO:0000256" key="1">
    <source>
        <dbReference type="SAM" id="MobiDB-lite"/>
    </source>
</evidence>
<dbReference type="HOGENOM" id="CLU_491896_0_0_1"/>
<evidence type="ECO:0000313" key="2">
    <source>
        <dbReference type="EMBL" id="KIH94279.1"/>
    </source>
</evidence>
<protein>
    <submittedName>
        <fullName evidence="2">Uncharacterized protein</fullName>
    </submittedName>
</protein>
<gene>
    <name evidence="2" type="ORF">SPBR_05770</name>
</gene>
<name>A0A0C2F5U5_9PEZI</name>